<dbReference type="Pfam" id="PF00232">
    <property type="entry name" value="Glyco_hydro_1"/>
    <property type="match status" value="1"/>
</dbReference>
<dbReference type="PANTHER" id="PTHR10353:SF237">
    <property type="entry name" value="BETA-GLUCOSIDASE 12-RELATED"/>
    <property type="match status" value="1"/>
</dbReference>
<keyword evidence="5" id="KW-1185">Reference proteome</keyword>
<dbReference type="GO" id="GO:0005975">
    <property type="term" value="P:carbohydrate metabolic process"/>
    <property type="evidence" value="ECO:0007669"/>
    <property type="project" value="InterPro"/>
</dbReference>
<comment type="similarity">
    <text evidence="1 2">Belongs to the glycosyl hydrolase 1 family.</text>
</comment>
<accession>A0AA88XA47</accession>
<comment type="caution">
    <text evidence="4">The sequence shown here is derived from an EMBL/GenBank/DDBJ whole genome shotgun (WGS) entry which is preliminary data.</text>
</comment>
<protein>
    <recommendedName>
        <fullName evidence="6">Beta-glucosidase</fullName>
    </recommendedName>
</protein>
<dbReference type="InterPro" id="IPR001360">
    <property type="entry name" value="Glyco_hydro_1"/>
</dbReference>
<evidence type="ECO:0000313" key="4">
    <source>
        <dbReference type="EMBL" id="KAK3042416.1"/>
    </source>
</evidence>
<dbReference type="AlphaFoldDB" id="A0AA88XA47"/>
<dbReference type="Gene3D" id="3.20.20.80">
    <property type="entry name" value="Glycosidases"/>
    <property type="match status" value="1"/>
</dbReference>
<reference evidence="4" key="1">
    <citation type="submission" date="2022-12" db="EMBL/GenBank/DDBJ databases">
        <title>Draft genome assemblies for two species of Escallonia (Escalloniales).</title>
        <authorList>
            <person name="Chanderbali A."/>
            <person name="Dervinis C."/>
            <person name="Anghel I."/>
            <person name="Soltis D."/>
            <person name="Soltis P."/>
            <person name="Zapata F."/>
        </authorList>
    </citation>
    <scope>NUCLEOTIDE SEQUENCE</scope>
    <source>
        <strain evidence="4">UCBG64.0493</strain>
        <tissue evidence="4">Leaf</tissue>
    </source>
</reference>
<dbReference type="EMBL" id="JAVXUP010000020">
    <property type="protein sequence ID" value="KAK3042416.1"/>
    <property type="molecule type" value="Genomic_DNA"/>
</dbReference>
<dbReference type="GO" id="GO:0008422">
    <property type="term" value="F:beta-glucosidase activity"/>
    <property type="evidence" value="ECO:0007669"/>
    <property type="project" value="TreeGrafter"/>
</dbReference>
<evidence type="ECO:0000313" key="5">
    <source>
        <dbReference type="Proteomes" id="UP001188597"/>
    </source>
</evidence>
<evidence type="ECO:0000256" key="2">
    <source>
        <dbReference type="RuleBase" id="RU003690"/>
    </source>
</evidence>
<organism evidence="4 5">
    <name type="scientific">Escallonia herrerae</name>
    <dbReference type="NCBI Taxonomy" id="1293975"/>
    <lineage>
        <taxon>Eukaryota</taxon>
        <taxon>Viridiplantae</taxon>
        <taxon>Streptophyta</taxon>
        <taxon>Embryophyta</taxon>
        <taxon>Tracheophyta</taxon>
        <taxon>Spermatophyta</taxon>
        <taxon>Magnoliopsida</taxon>
        <taxon>eudicotyledons</taxon>
        <taxon>Gunneridae</taxon>
        <taxon>Pentapetalae</taxon>
        <taxon>asterids</taxon>
        <taxon>campanulids</taxon>
        <taxon>Escalloniales</taxon>
        <taxon>Escalloniaceae</taxon>
        <taxon>Escallonia</taxon>
    </lineage>
</organism>
<evidence type="ECO:0000256" key="3">
    <source>
        <dbReference type="SAM" id="SignalP"/>
    </source>
</evidence>
<feature type="chain" id="PRO_5041724807" description="Beta-glucosidase" evidence="3">
    <location>
        <begin position="25"/>
        <end position="399"/>
    </location>
</feature>
<evidence type="ECO:0008006" key="6">
    <source>
        <dbReference type="Google" id="ProtNLM"/>
    </source>
</evidence>
<keyword evidence="3" id="KW-0732">Signal</keyword>
<dbReference type="SUPFAM" id="SSF51445">
    <property type="entry name" value="(Trans)glycosidases"/>
    <property type="match status" value="1"/>
</dbReference>
<gene>
    <name evidence="4" type="ORF">RJ639_000140</name>
</gene>
<dbReference type="PANTHER" id="PTHR10353">
    <property type="entry name" value="GLYCOSYL HYDROLASE"/>
    <property type="match status" value="1"/>
</dbReference>
<dbReference type="Proteomes" id="UP001188597">
    <property type="component" value="Unassembled WGS sequence"/>
</dbReference>
<feature type="signal peptide" evidence="3">
    <location>
        <begin position="1"/>
        <end position="24"/>
    </location>
</feature>
<proteinExistence type="inferred from homology"/>
<dbReference type="InterPro" id="IPR017853">
    <property type="entry name" value="GH"/>
</dbReference>
<sequence length="399" mass="44631">MASLAPIGLILSTIGACIFSFSATDNVPFNDLSKPDFPSGFVFGTASSAYQDDVGRMKHMGVDAYRFSISWTRILPNGRRCNKPNAAGIEYYNNLIDELLRNDITPFVTIFHWDLPQALENDGGFLNESIVVDFGEYADLCFATFGDRVKHWITINEPWSYSVFGYAYGTFPPNRCSKGTKSVALDFSVGRYARYLLDNDCHGGDSGTEPYRVSHHLLLAHATAVQIYREKYQVSICATQKGEIGISLNTEWMVPYDKTSEKDQAAADRALAFMYGWFMEPLNSGMYPSQMVTHVKGRLPNFTKEQSELVKGSFDFIGLNYYTAAYAADTPCSDGPTKIHSYLTDACVRQTKVKNGIPIGNETGSNWLFIYPEGIRDTLLYTKAMYNDPPVYITENGKM</sequence>
<name>A0AA88XA47_9ASTE</name>
<evidence type="ECO:0000256" key="1">
    <source>
        <dbReference type="ARBA" id="ARBA00010838"/>
    </source>
</evidence>